<dbReference type="Gene3D" id="2.60.40.790">
    <property type="match status" value="1"/>
</dbReference>
<evidence type="ECO:0000256" key="1">
    <source>
        <dbReference type="PROSITE-ProRule" id="PRU00285"/>
    </source>
</evidence>
<reference evidence="6" key="1">
    <citation type="submission" date="2018-05" db="EMBL/GenBank/DDBJ databases">
        <authorList>
            <person name="Liu B.-T."/>
        </authorList>
    </citation>
    <scope>NUCLEOTIDE SEQUENCE [LARGE SCALE GENOMIC DNA]</scope>
    <source>
        <strain evidence="6">WD6-1</strain>
    </source>
</reference>
<proteinExistence type="inferred from homology"/>
<comment type="caution">
    <text evidence="5">The sequence shown here is derived from an EMBL/GenBank/DDBJ whole genome shotgun (WGS) entry which is preliminary data.</text>
</comment>
<evidence type="ECO:0000256" key="2">
    <source>
        <dbReference type="RuleBase" id="RU003616"/>
    </source>
</evidence>
<accession>A0A2U2BTW5</accession>
<dbReference type="CDD" id="cd06464">
    <property type="entry name" value="ACD_sHsps-like"/>
    <property type="match status" value="1"/>
</dbReference>
<protein>
    <submittedName>
        <fullName evidence="5">Hsp20/alpha crystallin family protein</fullName>
    </submittedName>
</protein>
<evidence type="ECO:0000259" key="4">
    <source>
        <dbReference type="PROSITE" id="PS01031"/>
    </source>
</evidence>
<gene>
    <name evidence="5" type="ORF">DDZ18_07195</name>
</gene>
<dbReference type="EMBL" id="QEXV01000003">
    <property type="protein sequence ID" value="PWE17458.1"/>
    <property type="molecule type" value="Genomic_DNA"/>
</dbReference>
<dbReference type="AlphaFoldDB" id="A0A2U2BTW5"/>
<feature type="domain" description="SHSP" evidence="4">
    <location>
        <begin position="50"/>
        <end position="166"/>
    </location>
</feature>
<dbReference type="PANTHER" id="PTHR11527">
    <property type="entry name" value="HEAT-SHOCK PROTEIN 20 FAMILY MEMBER"/>
    <property type="match status" value="1"/>
</dbReference>
<dbReference type="Proteomes" id="UP000245168">
    <property type="component" value="Unassembled WGS sequence"/>
</dbReference>
<name>A0A2U2BTW5_9PROT</name>
<dbReference type="InterPro" id="IPR008978">
    <property type="entry name" value="HSP20-like_chaperone"/>
</dbReference>
<comment type="similarity">
    <text evidence="1 2">Belongs to the small heat shock protein (HSP20) family.</text>
</comment>
<sequence length="166" mass="18492">MAFGSLTPFTRRSRAPRSAGEDNPFLSLRQEMDRMFDDFARGWPLAEGMTSNGVLSPKVDVSETEEGLEITAELPGVEEKDIDLDLADDVLTLKAEHAIEREDEEKGRRYHVVERAQGAFMRQFALPFEVDADKVKAKFKNGVLTVSIPRAASAEKPVRRIKVNGG</sequence>
<evidence type="ECO:0000256" key="3">
    <source>
        <dbReference type="SAM" id="MobiDB-lite"/>
    </source>
</evidence>
<evidence type="ECO:0000313" key="5">
    <source>
        <dbReference type="EMBL" id="PWE17458.1"/>
    </source>
</evidence>
<organism evidence="5 6">
    <name type="scientific">Marinicauda salina</name>
    <dbReference type="NCBI Taxonomy" id="2135793"/>
    <lineage>
        <taxon>Bacteria</taxon>
        <taxon>Pseudomonadati</taxon>
        <taxon>Pseudomonadota</taxon>
        <taxon>Alphaproteobacteria</taxon>
        <taxon>Maricaulales</taxon>
        <taxon>Maricaulaceae</taxon>
        <taxon>Marinicauda</taxon>
    </lineage>
</organism>
<dbReference type="InterPro" id="IPR002068">
    <property type="entry name" value="A-crystallin/Hsp20_dom"/>
</dbReference>
<feature type="region of interest" description="Disordered" evidence="3">
    <location>
        <begin position="1"/>
        <end position="26"/>
    </location>
</feature>
<dbReference type="PROSITE" id="PS01031">
    <property type="entry name" value="SHSP"/>
    <property type="match status" value="1"/>
</dbReference>
<keyword evidence="6" id="KW-1185">Reference proteome</keyword>
<dbReference type="SUPFAM" id="SSF49764">
    <property type="entry name" value="HSP20-like chaperones"/>
    <property type="match status" value="1"/>
</dbReference>
<dbReference type="Pfam" id="PF00011">
    <property type="entry name" value="HSP20"/>
    <property type="match status" value="1"/>
</dbReference>
<evidence type="ECO:0000313" key="6">
    <source>
        <dbReference type="Proteomes" id="UP000245168"/>
    </source>
</evidence>
<dbReference type="OrthoDB" id="9808910at2"/>
<dbReference type="InterPro" id="IPR031107">
    <property type="entry name" value="Small_HSP"/>
</dbReference>